<comment type="catalytic activity">
    <reaction evidence="10">
        <text>DNA(n) + a 2'-deoxyribonucleoside 5'-triphosphate = DNA(n+1) + diphosphate</text>
        <dbReference type="Rhea" id="RHEA:22508"/>
        <dbReference type="Rhea" id="RHEA-COMP:17339"/>
        <dbReference type="Rhea" id="RHEA-COMP:17340"/>
        <dbReference type="ChEBI" id="CHEBI:33019"/>
        <dbReference type="ChEBI" id="CHEBI:61560"/>
        <dbReference type="ChEBI" id="CHEBI:173112"/>
        <dbReference type="EC" id="2.7.7.7"/>
    </reaction>
</comment>
<dbReference type="AlphaFoldDB" id="A0A5S5AIZ6"/>
<dbReference type="Pfam" id="PF02811">
    <property type="entry name" value="PHP"/>
    <property type="match status" value="1"/>
</dbReference>
<evidence type="ECO:0000259" key="11">
    <source>
        <dbReference type="SMART" id="SM00481"/>
    </source>
</evidence>
<keyword evidence="5" id="KW-0808">Transferase</keyword>
<dbReference type="NCBIfam" id="NF004226">
    <property type="entry name" value="PRK05673.1"/>
    <property type="match status" value="1"/>
</dbReference>
<dbReference type="InterPro" id="IPR040982">
    <property type="entry name" value="DNA_pol3_finger"/>
</dbReference>
<dbReference type="GO" id="GO:0006260">
    <property type="term" value="P:DNA replication"/>
    <property type="evidence" value="ECO:0007669"/>
    <property type="project" value="UniProtKB-KW"/>
</dbReference>
<dbReference type="Gene3D" id="3.20.20.140">
    <property type="entry name" value="Metal-dependent hydrolases"/>
    <property type="match status" value="1"/>
</dbReference>
<dbReference type="SUPFAM" id="SSF89550">
    <property type="entry name" value="PHP domain-like"/>
    <property type="match status" value="1"/>
</dbReference>
<evidence type="ECO:0000313" key="13">
    <source>
        <dbReference type="Proteomes" id="UP000322294"/>
    </source>
</evidence>
<dbReference type="GO" id="GO:0003887">
    <property type="term" value="F:DNA-directed DNA polymerase activity"/>
    <property type="evidence" value="ECO:0007669"/>
    <property type="project" value="UniProtKB-KW"/>
</dbReference>
<dbReference type="InterPro" id="IPR004805">
    <property type="entry name" value="DnaE2/DnaE/PolC"/>
</dbReference>
<dbReference type="InterPro" id="IPR004365">
    <property type="entry name" value="NA-bd_OB_tRNA"/>
</dbReference>
<sequence>MGFCHLHVHSEYSLLDGLCRLPLLVKKSAELAMPAIALTDHGGLYGMVPFYRLCLEAGVKPILGCEVYVVEDITCRRGKESPHHLVLLSENQEGLKNLLSLVTRSHVDGFYYRPRVDKKLLASHARGLIALSGCIRGEVADLILRGDAKAAEEAAKEYADIFGRDNFFLELQYHGLAAEKKANFWMRSIAERLGIGLVATNDVHYLQPSDAGTHRVLLAVQTLSALGEAASLPGNQHYLKSPAEMEALFREIPEALENTVAIAERCDVRLPLGGTKLPEIALPEGVSADDYLRKLCFQGAMARYGRPLPQEVRDRLAHELSVIKNTGYAGYFLIVKDIVDFARERGIIVGAGRGSAAGSLAAYVLGITDVDPVKYGLIFERFLNPERISPPDIDIDLCHLGRREVLEYIRHRFGRERIAHVGAFSTLQARAAFRDTGRALGLAYEKIDAACSHIPYSHINLEDALRESLHLASLVKNDAGVRRAFTIARKLQGLPRHMTQHSAGVAIADRPLTEYVPLQRASGEEIITQADMYALEELGLVKIDLLGLRFLTVIGETLKLVQERYGVAMKPEEIPLDDESTYLALARGDTGGCFQLESGGMRNMLRRIRPRNIEDLSAVLALYRPGPLKSGMAEEFIARRQGRKPVSYIHPALKPVLRDTYGVFVYQEQLMQAACLIAGYTPGEADLLRRAIAKKKKDEIEREKPRFLKRAVERGIDENTAGELFATLEAFGDYGFNKSHSISYAVMAYRTVYLREHFPLEYFSSLFNLYMDAPSRLQLYLCEARRRGIRLLLPDINRSGAGFRPEGEPHQCAIRTGLALIKNLGPRGIEEILRARENGPFTGFFDFCRRVDRRIINARALESLVFSGAFDSFGIPRPALLISLKWVLSGHAAQPQNQLCLLNEDPDAETLAADLSLADFTPSQKLAQEMMSMGYYITAHPMEFIKQGLDEICTHTASEVEEIGEKQKVRLSGILLDLRSGRTRSGERMLFARLEDLTGSVELVIFPRQLRLFAPYIYTGSIVSVAGWVDLNDDGRRTVVVEEIRPFTGCGLAAAREG</sequence>
<dbReference type="Pfam" id="PF07733">
    <property type="entry name" value="DNA_pol3_alpha"/>
    <property type="match status" value="1"/>
</dbReference>
<comment type="function">
    <text evidence="9">DNA polymerase III is a complex, multichain enzyme responsible for most of the replicative synthesis in bacteria. This DNA polymerase also exhibits 3' to 5' exonuclease activity. The alpha chain is the DNA polymerase.</text>
</comment>
<dbReference type="Gene3D" id="1.10.150.870">
    <property type="match status" value="1"/>
</dbReference>
<evidence type="ECO:0000256" key="9">
    <source>
        <dbReference type="ARBA" id="ARBA00025611"/>
    </source>
</evidence>
<dbReference type="GO" id="GO:0008408">
    <property type="term" value="F:3'-5' exonuclease activity"/>
    <property type="evidence" value="ECO:0007669"/>
    <property type="project" value="InterPro"/>
</dbReference>
<accession>A0A5S5AIZ6</accession>
<evidence type="ECO:0000256" key="1">
    <source>
        <dbReference type="ARBA" id="ARBA00004496"/>
    </source>
</evidence>
<reference evidence="12 13" key="1">
    <citation type="submission" date="2019-07" db="EMBL/GenBank/DDBJ databases">
        <title>Genomic Encyclopedia of Type Strains, Phase I: the one thousand microbial genomes (KMG-I) project.</title>
        <authorList>
            <person name="Kyrpides N."/>
        </authorList>
    </citation>
    <scope>NUCLEOTIDE SEQUENCE [LARGE SCALE GENOMIC DNA]</scope>
    <source>
        <strain evidence="12 13">DSM 16647</strain>
    </source>
</reference>
<dbReference type="Pfam" id="PF17657">
    <property type="entry name" value="DNA_pol3_finger"/>
    <property type="match status" value="1"/>
</dbReference>
<evidence type="ECO:0000256" key="4">
    <source>
        <dbReference type="ARBA" id="ARBA00019114"/>
    </source>
</evidence>
<dbReference type="SUPFAM" id="SSF160975">
    <property type="entry name" value="AF1531-like"/>
    <property type="match status" value="1"/>
</dbReference>
<dbReference type="NCBIfam" id="TIGR00594">
    <property type="entry name" value="polc"/>
    <property type="match status" value="1"/>
</dbReference>
<evidence type="ECO:0000256" key="6">
    <source>
        <dbReference type="ARBA" id="ARBA00022695"/>
    </source>
</evidence>
<dbReference type="PANTHER" id="PTHR32294:SF0">
    <property type="entry name" value="DNA POLYMERASE III SUBUNIT ALPHA"/>
    <property type="match status" value="1"/>
</dbReference>
<evidence type="ECO:0000256" key="2">
    <source>
        <dbReference type="ARBA" id="ARBA00009496"/>
    </source>
</evidence>
<keyword evidence="13" id="KW-1185">Reference proteome</keyword>
<dbReference type="InterPro" id="IPR011708">
    <property type="entry name" value="DNA_pol3_alpha_NTPase_dom"/>
</dbReference>
<evidence type="ECO:0000256" key="8">
    <source>
        <dbReference type="ARBA" id="ARBA00022932"/>
    </source>
</evidence>
<dbReference type="CDD" id="cd12113">
    <property type="entry name" value="PHP_PolIIIA_DnaE3"/>
    <property type="match status" value="1"/>
</dbReference>
<keyword evidence="8" id="KW-0239">DNA-directed DNA polymerase</keyword>
<organism evidence="12 13">
    <name type="scientific">Thermosediminibacter litoriperuensis</name>
    <dbReference type="NCBI Taxonomy" id="291989"/>
    <lineage>
        <taxon>Bacteria</taxon>
        <taxon>Bacillati</taxon>
        <taxon>Bacillota</taxon>
        <taxon>Clostridia</taxon>
        <taxon>Thermosediminibacterales</taxon>
        <taxon>Thermosediminibacteraceae</taxon>
        <taxon>Thermosediminibacter</taxon>
    </lineage>
</organism>
<protein>
    <recommendedName>
        <fullName evidence="4">DNA polymerase III subunit alpha</fullName>
        <ecNumber evidence="3">2.7.7.7</ecNumber>
    </recommendedName>
</protein>
<feature type="domain" description="Polymerase/histidinol phosphatase N-terminal" evidence="11">
    <location>
        <begin position="4"/>
        <end position="71"/>
    </location>
</feature>
<evidence type="ECO:0000256" key="10">
    <source>
        <dbReference type="ARBA" id="ARBA00049244"/>
    </source>
</evidence>
<evidence type="ECO:0000256" key="3">
    <source>
        <dbReference type="ARBA" id="ARBA00012417"/>
    </source>
</evidence>
<evidence type="ECO:0000256" key="7">
    <source>
        <dbReference type="ARBA" id="ARBA00022705"/>
    </source>
</evidence>
<comment type="similarity">
    <text evidence="2">Belongs to the DNA polymerase type-C family. DnaE subfamily.</text>
</comment>
<dbReference type="InterPro" id="IPR004013">
    <property type="entry name" value="PHP_dom"/>
</dbReference>
<dbReference type="InterPro" id="IPR012340">
    <property type="entry name" value="NA-bd_OB-fold"/>
</dbReference>
<dbReference type="GO" id="GO:0003676">
    <property type="term" value="F:nucleic acid binding"/>
    <property type="evidence" value="ECO:0007669"/>
    <property type="project" value="InterPro"/>
</dbReference>
<dbReference type="SMART" id="SM00481">
    <property type="entry name" value="POLIIIAc"/>
    <property type="match status" value="1"/>
</dbReference>
<dbReference type="Gene3D" id="2.40.50.140">
    <property type="entry name" value="Nucleic acid-binding proteins"/>
    <property type="match status" value="1"/>
</dbReference>
<dbReference type="OrthoDB" id="9803237at2"/>
<name>A0A5S5AIZ6_9FIRM</name>
<dbReference type="CDD" id="cd04485">
    <property type="entry name" value="DnaE_OBF"/>
    <property type="match status" value="1"/>
</dbReference>
<evidence type="ECO:0000256" key="5">
    <source>
        <dbReference type="ARBA" id="ARBA00022679"/>
    </source>
</evidence>
<comment type="subcellular location">
    <subcellularLocation>
        <location evidence="1">Cytoplasm</location>
    </subcellularLocation>
</comment>
<dbReference type="InterPro" id="IPR016195">
    <property type="entry name" value="Pol/histidinol_Pase-like"/>
</dbReference>
<dbReference type="Pfam" id="PF01336">
    <property type="entry name" value="tRNA_anti-codon"/>
    <property type="match status" value="1"/>
</dbReference>
<dbReference type="PANTHER" id="PTHR32294">
    <property type="entry name" value="DNA POLYMERASE III SUBUNIT ALPHA"/>
    <property type="match status" value="1"/>
</dbReference>
<dbReference type="Pfam" id="PF14579">
    <property type="entry name" value="HHH_6"/>
    <property type="match status" value="1"/>
</dbReference>
<dbReference type="InterPro" id="IPR041931">
    <property type="entry name" value="DNA_pol3_alpha_thumb_dom"/>
</dbReference>
<evidence type="ECO:0000313" key="12">
    <source>
        <dbReference type="EMBL" id="TYP50862.1"/>
    </source>
</evidence>
<dbReference type="EMBL" id="VNHO01000025">
    <property type="protein sequence ID" value="TYP50862.1"/>
    <property type="molecule type" value="Genomic_DNA"/>
</dbReference>
<dbReference type="Gene3D" id="1.10.10.1600">
    <property type="entry name" value="Bacterial DNA polymerase III alpha subunit, thumb domain"/>
    <property type="match status" value="1"/>
</dbReference>
<comment type="caution">
    <text evidence="12">The sequence shown here is derived from an EMBL/GenBank/DDBJ whole genome shotgun (WGS) entry which is preliminary data.</text>
</comment>
<dbReference type="InterPro" id="IPR003141">
    <property type="entry name" value="Pol/His_phosphatase_N"/>
</dbReference>
<keyword evidence="6" id="KW-0548">Nucleotidyltransferase</keyword>
<dbReference type="InterPro" id="IPR029460">
    <property type="entry name" value="DNAPol_HHH"/>
</dbReference>
<dbReference type="EC" id="2.7.7.7" evidence="3"/>
<proteinExistence type="inferred from homology"/>
<dbReference type="Proteomes" id="UP000322294">
    <property type="component" value="Unassembled WGS sequence"/>
</dbReference>
<dbReference type="GO" id="GO:0005737">
    <property type="term" value="C:cytoplasm"/>
    <property type="evidence" value="ECO:0007669"/>
    <property type="project" value="UniProtKB-SubCell"/>
</dbReference>
<dbReference type="RefSeq" id="WP_148867681.1">
    <property type="nucleotide sequence ID" value="NZ_VNHO01000025.1"/>
</dbReference>
<gene>
    <name evidence="12" type="ORF">LZ11_01981</name>
</gene>
<keyword evidence="7" id="KW-0235">DNA replication</keyword>